<proteinExistence type="predicted"/>
<keyword evidence="1" id="KW-1133">Transmembrane helix</keyword>
<dbReference type="Pfam" id="PF10325">
    <property type="entry name" value="7TM_GPCR_Srz"/>
    <property type="match status" value="1"/>
</dbReference>
<dbReference type="InterPro" id="IPR018817">
    <property type="entry name" value="7TM_GPCR_serpentine_rcpt_Srz"/>
</dbReference>
<feature type="transmembrane region" description="Helical" evidence="1">
    <location>
        <begin position="86"/>
        <end position="108"/>
    </location>
</feature>
<dbReference type="InParanoid" id="A8XTR6"/>
<dbReference type="EMBL" id="HE601466">
    <property type="protein sequence ID" value="CAP36042.2"/>
    <property type="molecule type" value="Genomic_DNA"/>
</dbReference>
<evidence type="ECO:0000256" key="1">
    <source>
        <dbReference type="SAM" id="Phobius"/>
    </source>
</evidence>
<feature type="transmembrane region" description="Helical" evidence="1">
    <location>
        <begin position="120"/>
        <end position="141"/>
    </location>
</feature>
<name>A8XTR6_CAEBR</name>
<feature type="transmembrane region" description="Helical" evidence="1">
    <location>
        <begin position="198"/>
        <end position="221"/>
    </location>
</feature>
<protein>
    <submittedName>
        <fullName evidence="2">Protein CBG18630</fullName>
    </submittedName>
</protein>
<keyword evidence="1" id="KW-0472">Membrane</keyword>
<dbReference type="GeneID" id="8580413"/>
<dbReference type="PANTHER" id="PTHR31720:SF12">
    <property type="entry name" value="SERPENTINE RECEPTOR, CLASS T-RELATED"/>
    <property type="match status" value="1"/>
</dbReference>
<dbReference type="Proteomes" id="UP000008549">
    <property type="component" value="Unassembled WGS sequence"/>
</dbReference>
<evidence type="ECO:0000313" key="4">
    <source>
        <dbReference type="WormBase" id="CBG18630"/>
    </source>
</evidence>
<gene>
    <name evidence="2 4" type="ORF">CBG18630</name>
    <name evidence="2" type="ORF">CBG_18630</name>
</gene>
<dbReference type="CTD" id="8580413"/>
<dbReference type="PANTHER" id="PTHR31720">
    <property type="entry name" value="SERPENTINE RECEPTOR, CLASS Z-RELATED"/>
    <property type="match status" value="1"/>
</dbReference>
<accession>A8XTR6</accession>
<sequence length="223" mass="25754">MGKTRIMIYLIHIICFLPILSMGLTSLLSTSNEVVNQSKREIIMNISSIFFNLIFILSSFLYIPIYISIFRFRHLSSIEKHKPQNYILYQTLLAILLKTVQLIMLASIPISSIQLNSTAFISTITDIMLTPFLIQLPYLFCNRRNVNALRKRMFGSRTTPENQTPIYPITYYFYRMIYASYLSMTLMFTHFLGSFVPVVVYISGIFGLVAVNLVHVHHIMLAS</sequence>
<evidence type="ECO:0000313" key="3">
    <source>
        <dbReference type="Proteomes" id="UP000008549"/>
    </source>
</evidence>
<dbReference type="HOGENOM" id="CLU_1241099_0_0_1"/>
<organism evidence="2 3">
    <name type="scientific">Caenorhabditis briggsae</name>
    <dbReference type="NCBI Taxonomy" id="6238"/>
    <lineage>
        <taxon>Eukaryota</taxon>
        <taxon>Metazoa</taxon>
        <taxon>Ecdysozoa</taxon>
        <taxon>Nematoda</taxon>
        <taxon>Chromadorea</taxon>
        <taxon>Rhabditida</taxon>
        <taxon>Rhabditina</taxon>
        <taxon>Rhabditomorpha</taxon>
        <taxon>Rhabditoidea</taxon>
        <taxon>Rhabditidae</taxon>
        <taxon>Peloderinae</taxon>
        <taxon>Caenorhabditis</taxon>
    </lineage>
</organism>
<dbReference type="WormBase" id="CBG18630">
    <property type="protein sequence ID" value="CBP47665"/>
    <property type="gene ID" value="WBGene00038012"/>
</dbReference>
<feature type="transmembrane region" description="Helical" evidence="1">
    <location>
        <begin position="7"/>
        <end position="30"/>
    </location>
</feature>
<keyword evidence="3" id="KW-1185">Reference proteome</keyword>
<evidence type="ECO:0000313" key="2">
    <source>
        <dbReference type="EMBL" id="CAP36042.2"/>
    </source>
</evidence>
<dbReference type="RefSeq" id="XP_002638416.2">
    <property type="nucleotide sequence ID" value="XM_002638370.2"/>
</dbReference>
<feature type="transmembrane region" description="Helical" evidence="1">
    <location>
        <begin position="172"/>
        <end position="192"/>
    </location>
</feature>
<feature type="transmembrane region" description="Helical" evidence="1">
    <location>
        <begin position="42"/>
        <end position="65"/>
    </location>
</feature>
<dbReference type="AlphaFoldDB" id="A8XTR6"/>
<reference evidence="2 3" key="2">
    <citation type="journal article" date="2011" name="PLoS Genet.">
        <title>Caenorhabditis briggsae recombinant inbred line genotypes reveal inter-strain incompatibility and the evolution of recombination.</title>
        <authorList>
            <person name="Ross J.A."/>
            <person name="Koboldt D.C."/>
            <person name="Staisch J.E."/>
            <person name="Chamberlin H.M."/>
            <person name="Gupta B.P."/>
            <person name="Miller R.D."/>
            <person name="Baird S.E."/>
            <person name="Haag E.S."/>
        </authorList>
    </citation>
    <scope>NUCLEOTIDE SEQUENCE [LARGE SCALE GENOMIC DNA]</scope>
    <source>
        <strain evidence="2 3">AF16</strain>
    </source>
</reference>
<dbReference type="KEGG" id="cbr:CBG_18630"/>
<reference evidence="2 3" key="1">
    <citation type="journal article" date="2003" name="PLoS Biol.">
        <title>The genome sequence of Caenorhabditis briggsae: a platform for comparative genomics.</title>
        <authorList>
            <person name="Stein L.D."/>
            <person name="Bao Z."/>
            <person name="Blasiar D."/>
            <person name="Blumenthal T."/>
            <person name="Brent M.R."/>
            <person name="Chen N."/>
            <person name="Chinwalla A."/>
            <person name="Clarke L."/>
            <person name="Clee C."/>
            <person name="Coghlan A."/>
            <person name="Coulson A."/>
            <person name="D'Eustachio P."/>
            <person name="Fitch D.H."/>
            <person name="Fulton L.A."/>
            <person name="Fulton R.E."/>
            <person name="Griffiths-Jones S."/>
            <person name="Harris T.W."/>
            <person name="Hillier L.W."/>
            <person name="Kamath R."/>
            <person name="Kuwabara P.E."/>
            <person name="Mardis E.R."/>
            <person name="Marra M.A."/>
            <person name="Miner T.L."/>
            <person name="Minx P."/>
            <person name="Mullikin J.C."/>
            <person name="Plumb R.W."/>
            <person name="Rogers J."/>
            <person name="Schein J.E."/>
            <person name="Sohrmann M."/>
            <person name="Spieth J."/>
            <person name="Stajich J.E."/>
            <person name="Wei C."/>
            <person name="Willey D."/>
            <person name="Wilson R.K."/>
            <person name="Durbin R."/>
            <person name="Waterston R.H."/>
        </authorList>
    </citation>
    <scope>NUCLEOTIDE SEQUENCE [LARGE SCALE GENOMIC DNA]</scope>
    <source>
        <strain evidence="2 3">AF16</strain>
    </source>
</reference>
<keyword evidence="1" id="KW-0812">Transmembrane</keyword>